<dbReference type="Proteomes" id="UP000433101">
    <property type="component" value="Unassembled WGS sequence"/>
</dbReference>
<organism evidence="2 3">
    <name type="scientific">Stappia sediminis</name>
    <dbReference type="NCBI Taxonomy" id="2692190"/>
    <lineage>
        <taxon>Bacteria</taxon>
        <taxon>Pseudomonadati</taxon>
        <taxon>Pseudomonadota</taxon>
        <taxon>Alphaproteobacteria</taxon>
        <taxon>Hyphomicrobiales</taxon>
        <taxon>Stappiaceae</taxon>
        <taxon>Stappia</taxon>
    </lineage>
</organism>
<comment type="caution">
    <text evidence="2">The sequence shown here is derived from an EMBL/GenBank/DDBJ whole genome shotgun (WGS) entry which is preliminary data.</text>
</comment>
<keyword evidence="3" id="KW-1185">Reference proteome</keyword>
<reference evidence="2 3" key="1">
    <citation type="submission" date="2019-12" db="EMBL/GenBank/DDBJ databases">
        <authorList>
            <person name="Li M."/>
        </authorList>
    </citation>
    <scope>NUCLEOTIDE SEQUENCE [LARGE SCALE GENOMIC DNA]</scope>
    <source>
        <strain evidence="2 3">GBMRC 2046</strain>
    </source>
</reference>
<proteinExistence type="predicted"/>
<evidence type="ECO:0000313" key="3">
    <source>
        <dbReference type="Proteomes" id="UP000433101"/>
    </source>
</evidence>
<dbReference type="EMBL" id="WUMV01000010">
    <property type="protein sequence ID" value="MXN67377.1"/>
    <property type="molecule type" value="Genomic_DNA"/>
</dbReference>
<evidence type="ECO:0000256" key="1">
    <source>
        <dbReference type="SAM" id="MobiDB-lite"/>
    </source>
</evidence>
<sequence length="218" mass="23607">MVEREGFLQRWSRRKQTGETNEPSLETEAVSHGPAEDEAESEIEAQNRAAAEAVDLESLTYESDFSVFFRKGVPAALKNAAMRKLWASNPVLACVDGLNDYDEDFRIVSHVGDQVKSAWEVGRGYARKLEAEAEAERAAAAAKAAEAEEPAVQIPSVETSEVAATDGANASAEIPSDETSASEPAETIAHTGDEPAEDLLPEDRPRVSLRRRMSFGEG</sequence>
<evidence type="ECO:0000313" key="2">
    <source>
        <dbReference type="EMBL" id="MXN67377.1"/>
    </source>
</evidence>
<feature type="region of interest" description="Disordered" evidence="1">
    <location>
        <begin position="141"/>
        <end position="218"/>
    </location>
</feature>
<protein>
    <submittedName>
        <fullName evidence="2">DUF3306 domain-containing protein</fullName>
    </submittedName>
</protein>
<dbReference type="InterPro" id="IPR021735">
    <property type="entry name" value="DUF3306"/>
</dbReference>
<accession>A0A7X3LYD0</accession>
<dbReference type="AlphaFoldDB" id="A0A7X3LYD0"/>
<dbReference type="RefSeq" id="WP_160777619.1">
    <property type="nucleotide sequence ID" value="NZ_WUMV01000010.1"/>
</dbReference>
<gene>
    <name evidence="2" type="ORF">GR183_20920</name>
</gene>
<feature type="compositionally biased region" description="Basic residues" evidence="1">
    <location>
        <begin position="207"/>
        <end position="218"/>
    </location>
</feature>
<name>A0A7X3LYD0_9HYPH</name>
<dbReference type="Pfam" id="PF11748">
    <property type="entry name" value="DUF3306"/>
    <property type="match status" value="1"/>
</dbReference>
<feature type="region of interest" description="Disordered" evidence="1">
    <location>
        <begin position="1"/>
        <end position="45"/>
    </location>
</feature>